<dbReference type="InterPro" id="IPR018617">
    <property type="entry name" value="Ima1_N"/>
</dbReference>
<sequence>MAIFSGKKLICHYCNTKSRYNNNGRIRKWQCLSCGEKNYLDENGEITDPPIAEVSEAAGRSPSATPEPLKGWSFSSPKTSEDPFCATCLENQRRMQCFVSEYPAVLDEDDPEYWQSAQDFEKQKANLEKLYPQVCSQCIGIVNARILKTKYTAQADRVGRLRMETEARRNRDRMPWTWKIMSFVEGFFHLTTYIRAWNWISSRTLSDLALFTGTYLRYYGLLAGQIFHFAAMLVGLHHTVLWLLTMPYWIEVHDSLPNPSILSSLSSLISNTYGLLIFFAVSQPFARIGLVMHLLSCWWNPYYKEMARGFTKHLSGIASWYQWTLGSLAARGLMWYFMGVQAWDGPASIATAILHAGALILLAITRQNRIVENMNTLFVPDPQRMPKLEKATKTLSPNNSNMADALNLISEGFSQRPVVSPPTSTLGSNASYLAKRTRSPAEFPSATQSFYGSPPPQLTPTKPQRSLRSQNPGIFSEVFSQRRRFDSGDLGDQMDWSPDVSEHRAFQPIQTEDLRQTGSFNQAPPAPETSAFWYKVPAAPMSQSQRLLKQKQPPNFRATSRQTKENFFINMTRKSGQSPSTRPANSLEADEDGPTSFNMAPPKFFPPIEGDERDSLADCFGSFSVSDNPPENPRTKEWRVHRFFQFLSLCISLLVWNITPYAPAHISGFTALGSMLICFCVGFAVVPEHYGAKFQHRPKKSSAYHTTLALLGALELSISLSCISSCFAHLLPMLFLGWDSSLKLPLDAAGFNACYLLGNGLLLCMLVQEFTAWNF</sequence>
<dbReference type="OrthoDB" id="5966927at2759"/>
<evidence type="ECO:0000256" key="4">
    <source>
        <dbReference type="ARBA" id="ARBA00023136"/>
    </source>
</evidence>
<feature type="transmembrane region" description="Helical" evidence="7">
    <location>
        <begin position="345"/>
        <end position="364"/>
    </location>
</feature>
<feature type="transmembrane region" description="Helical" evidence="7">
    <location>
        <begin position="643"/>
        <end position="662"/>
    </location>
</feature>
<feature type="region of interest" description="Disordered" evidence="6">
    <location>
        <begin position="570"/>
        <end position="595"/>
    </location>
</feature>
<evidence type="ECO:0000256" key="3">
    <source>
        <dbReference type="ARBA" id="ARBA00022989"/>
    </source>
</evidence>
<keyword evidence="4 7" id="KW-0472">Membrane</keyword>
<evidence type="ECO:0000259" key="8">
    <source>
        <dbReference type="Pfam" id="PF09779"/>
    </source>
</evidence>
<feature type="transmembrane region" description="Helical" evidence="7">
    <location>
        <begin position="748"/>
        <end position="767"/>
    </location>
</feature>
<accession>A0A3D8SYX3</accession>
<feature type="transmembrane region" description="Helical" evidence="7">
    <location>
        <begin position="320"/>
        <end position="339"/>
    </location>
</feature>
<evidence type="ECO:0000256" key="2">
    <source>
        <dbReference type="ARBA" id="ARBA00022692"/>
    </source>
</evidence>
<dbReference type="GO" id="GO:0044732">
    <property type="term" value="C:mitotic spindle pole body"/>
    <property type="evidence" value="ECO:0007669"/>
    <property type="project" value="TreeGrafter"/>
</dbReference>
<feature type="transmembrane region" description="Helical" evidence="7">
    <location>
        <begin position="668"/>
        <end position="687"/>
    </location>
</feature>
<dbReference type="AlphaFoldDB" id="A0A3D8SYX3"/>
<keyword evidence="2 7" id="KW-0812">Transmembrane</keyword>
<comment type="subcellular location">
    <subcellularLocation>
        <location evidence="1">Nucleus inner membrane</location>
        <topology evidence="1">Multi-pass membrane protein</topology>
    </subcellularLocation>
</comment>
<dbReference type="GO" id="GO:0071765">
    <property type="term" value="P:nuclear inner membrane organization"/>
    <property type="evidence" value="ECO:0007669"/>
    <property type="project" value="InterPro"/>
</dbReference>
<comment type="caution">
    <text evidence="9">The sequence shown here is derived from an EMBL/GenBank/DDBJ whole genome shotgun (WGS) entry which is preliminary data.</text>
</comment>
<proteinExistence type="predicted"/>
<evidence type="ECO:0000256" key="5">
    <source>
        <dbReference type="ARBA" id="ARBA00023242"/>
    </source>
</evidence>
<protein>
    <recommendedName>
        <fullName evidence="8">Ima1 N-terminal domain-containing protein</fullName>
    </recommendedName>
</protein>
<dbReference type="Pfam" id="PF09779">
    <property type="entry name" value="Ima1_N"/>
    <property type="match status" value="1"/>
</dbReference>
<keyword evidence="10" id="KW-1185">Reference proteome</keyword>
<dbReference type="PANTHER" id="PTHR28538:SF1">
    <property type="entry name" value="INTEGRAL INNER NUCLEAR MEMBRANE PROTEIN IMA1"/>
    <property type="match status" value="1"/>
</dbReference>
<keyword evidence="5" id="KW-0539">Nucleus</keyword>
<dbReference type="GO" id="GO:0034506">
    <property type="term" value="C:chromosome, centromeric core domain"/>
    <property type="evidence" value="ECO:0007669"/>
    <property type="project" value="TreeGrafter"/>
</dbReference>
<dbReference type="GO" id="GO:0034992">
    <property type="term" value="C:microtubule organizing center attachment site"/>
    <property type="evidence" value="ECO:0007669"/>
    <property type="project" value="TreeGrafter"/>
</dbReference>
<dbReference type="InterPro" id="IPR042321">
    <property type="entry name" value="Ima1"/>
</dbReference>
<feature type="compositionally biased region" description="Polar residues" evidence="6">
    <location>
        <begin position="459"/>
        <end position="473"/>
    </location>
</feature>
<feature type="transmembrane region" description="Helical" evidence="7">
    <location>
        <begin position="226"/>
        <end position="250"/>
    </location>
</feature>
<evidence type="ECO:0000256" key="6">
    <source>
        <dbReference type="SAM" id="MobiDB-lite"/>
    </source>
</evidence>
<dbReference type="EMBL" id="PDLN01000003">
    <property type="protein sequence ID" value="RDW91494.1"/>
    <property type="molecule type" value="Genomic_DNA"/>
</dbReference>
<gene>
    <name evidence="9" type="ORF">BP5796_02659</name>
</gene>
<keyword evidence="3 7" id="KW-1133">Transmembrane helix</keyword>
<feature type="region of interest" description="Disordered" evidence="6">
    <location>
        <begin position="437"/>
        <end position="475"/>
    </location>
</feature>
<dbReference type="PANTHER" id="PTHR28538">
    <property type="entry name" value="INTEGRAL INNER NUCLEAR MEMBRANE PROTEIN IMA1"/>
    <property type="match status" value="1"/>
</dbReference>
<evidence type="ECO:0000313" key="10">
    <source>
        <dbReference type="Proteomes" id="UP000256328"/>
    </source>
</evidence>
<evidence type="ECO:0000256" key="1">
    <source>
        <dbReference type="ARBA" id="ARBA00004473"/>
    </source>
</evidence>
<feature type="compositionally biased region" description="Polar residues" evidence="6">
    <location>
        <begin position="572"/>
        <end position="584"/>
    </location>
</feature>
<feature type="region of interest" description="Disordered" evidence="6">
    <location>
        <begin position="56"/>
        <end position="79"/>
    </location>
</feature>
<evidence type="ECO:0000256" key="7">
    <source>
        <dbReference type="SAM" id="Phobius"/>
    </source>
</evidence>
<evidence type="ECO:0000313" key="9">
    <source>
        <dbReference type="EMBL" id="RDW91494.1"/>
    </source>
</evidence>
<reference evidence="9 10" key="1">
    <citation type="journal article" date="2018" name="IMA Fungus">
        <title>IMA Genome-F 9: Draft genome sequence of Annulohypoxylon stygium, Aspergillus mulundensis, Berkeleyomyces basicola (syn. Thielaviopsis basicola), Ceratocystis smalleyi, two Cercospora beticola strains, Coleophoma cylindrospora, Fusarium fracticaudum, Phialophora cf. hyalina, and Morchella septimelata.</title>
        <authorList>
            <person name="Wingfield B.D."/>
            <person name="Bills G.F."/>
            <person name="Dong Y."/>
            <person name="Huang W."/>
            <person name="Nel W.J."/>
            <person name="Swalarsk-Parry B.S."/>
            <person name="Vaghefi N."/>
            <person name="Wilken P.M."/>
            <person name="An Z."/>
            <person name="de Beer Z.W."/>
            <person name="De Vos L."/>
            <person name="Chen L."/>
            <person name="Duong T.A."/>
            <person name="Gao Y."/>
            <person name="Hammerbacher A."/>
            <person name="Kikkert J.R."/>
            <person name="Li Y."/>
            <person name="Li H."/>
            <person name="Li K."/>
            <person name="Li Q."/>
            <person name="Liu X."/>
            <person name="Ma X."/>
            <person name="Naidoo K."/>
            <person name="Pethybridge S.J."/>
            <person name="Sun J."/>
            <person name="Steenkamp E.T."/>
            <person name="van der Nest M.A."/>
            <person name="van Wyk S."/>
            <person name="Wingfield M.J."/>
            <person name="Xiong C."/>
            <person name="Yue Q."/>
            <person name="Zhang X."/>
        </authorList>
    </citation>
    <scope>NUCLEOTIDE SEQUENCE [LARGE SCALE GENOMIC DNA]</scope>
    <source>
        <strain evidence="9 10">BP5796</strain>
    </source>
</reference>
<organism evidence="9 10">
    <name type="scientific">Coleophoma crateriformis</name>
    <dbReference type="NCBI Taxonomy" id="565419"/>
    <lineage>
        <taxon>Eukaryota</taxon>
        <taxon>Fungi</taxon>
        <taxon>Dikarya</taxon>
        <taxon>Ascomycota</taxon>
        <taxon>Pezizomycotina</taxon>
        <taxon>Leotiomycetes</taxon>
        <taxon>Helotiales</taxon>
        <taxon>Dermateaceae</taxon>
        <taxon>Coleophoma</taxon>
    </lineage>
</organism>
<dbReference type="Proteomes" id="UP000256328">
    <property type="component" value="Unassembled WGS sequence"/>
</dbReference>
<feature type="transmembrane region" description="Helical" evidence="7">
    <location>
        <begin position="708"/>
        <end position="736"/>
    </location>
</feature>
<name>A0A3D8SYX3_9HELO</name>
<dbReference type="GO" id="GO:0005637">
    <property type="term" value="C:nuclear inner membrane"/>
    <property type="evidence" value="ECO:0007669"/>
    <property type="project" value="UniProtKB-SubCell"/>
</dbReference>
<feature type="domain" description="Ima1 N-terminal" evidence="8">
    <location>
        <begin position="11"/>
        <end position="139"/>
    </location>
</feature>